<evidence type="ECO:0000313" key="2">
    <source>
        <dbReference type="EMBL" id="MCM8558119.1"/>
    </source>
</evidence>
<accession>A0A9X2EMI2</accession>
<dbReference type="EMBL" id="JAMSHT010000001">
    <property type="protein sequence ID" value="MCM8558119.1"/>
    <property type="molecule type" value="Genomic_DNA"/>
</dbReference>
<dbReference type="Proteomes" id="UP001155128">
    <property type="component" value="Unassembled WGS sequence"/>
</dbReference>
<protein>
    <submittedName>
        <fullName evidence="2">Uncharacterized protein</fullName>
    </submittedName>
</protein>
<name>A0A9X2EMI2_9SPHN</name>
<reference evidence="2" key="1">
    <citation type="submission" date="2022-06" db="EMBL/GenBank/DDBJ databases">
        <title>Sphingomicrobium sedimins sp. nov., a marine bacterium isolated from tidal flat.</title>
        <authorList>
            <person name="Kim C.-H."/>
            <person name="Yoo Y."/>
            <person name="Kim J.-J."/>
        </authorList>
    </citation>
    <scope>NUCLEOTIDE SEQUENCE</scope>
    <source>
        <strain evidence="2">GRR-S6-50</strain>
    </source>
</reference>
<organism evidence="2 3">
    <name type="scientific">Sphingomicrobium sediminis</name>
    <dbReference type="NCBI Taxonomy" id="2950949"/>
    <lineage>
        <taxon>Bacteria</taxon>
        <taxon>Pseudomonadati</taxon>
        <taxon>Pseudomonadota</taxon>
        <taxon>Alphaproteobacteria</taxon>
        <taxon>Sphingomonadales</taxon>
        <taxon>Sphingomonadaceae</taxon>
        <taxon>Sphingomicrobium</taxon>
    </lineage>
</organism>
<sequence length="89" mass="9913">MFAAIRQKLTGAWKRLREGSLAKLFVFEFIVVLLGVLAAQWVADWARERDAMATMEEARARADLELADAGAVANIWQLVAPCIHDDLEA</sequence>
<evidence type="ECO:0000256" key="1">
    <source>
        <dbReference type="SAM" id="Phobius"/>
    </source>
</evidence>
<keyword evidence="1" id="KW-1133">Transmembrane helix</keyword>
<feature type="transmembrane region" description="Helical" evidence="1">
    <location>
        <begin position="21"/>
        <end position="43"/>
    </location>
</feature>
<proteinExistence type="predicted"/>
<keyword evidence="3" id="KW-1185">Reference proteome</keyword>
<gene>
    <name evidence="2" type="ORF">NDO55_09825</name>
</gene>
<keyword evidence="1" id="KW-0812">Transmembrane</keyword>
<keyword evidence="1" id="KW-0472">Membrane</keyword>
<comment type="caution">
    <text evidence="2">The sequence shown here is derived from an EMBL/GenBank/DDBJ whole genome shotgun (WGS) entry which is preliminary data.</text>
</comment>
<dbReference type="AlphaFoldDB" id="A0A9X2EMI2"/>
<dbReference type="RefSeq" id="WP_252114783.1">
    <property type="nucleotide sequence ID" value="NZ_JAMSHT010000001.1"/>
</dbReference>
<evidence type="ECO:0000313" key="3">
    <source>
        <dbReference type="Proteomes" id="UP001155128"/>
    </source>
</evidence>